<dbReference type="RefSeq" id="WP_084239908.1">
    <property type="nucleotide sequence ID" value="NZ_FWXT01000002.1"/>
</dbReference>
<name>A0A1W2CQF9_9SPHI</name>
<keyword evidence="2" id="KW-1185">Reference proteome</keyword>
<dbReference type="AlphaFoldDB" id="A0A1W2CQF9"/>
<accession>A0A1W2CQF9</accession>
<proteinExistence type="predicted"/>
<evidence type="ECO:0000313" key="2">
    <source>
        <dbReference type="Proteomes" id="UP000192756"/>
    </source>
</evidence>
<evidence type="ECO:0000313" key="1">
    <source>
        <dbReference type="EMBL" id="SMC87433.1"/>
    </source>
</evidence>
<dbReference type="EMBL" id="FWXT01000002">
    <property type="protein sequence ID" value="SMC87433.1"/>
    <property type="molecule type" value="Genomic_DNA"/>
</dbReference>
<reference evidence="2" key="1">
    <citation type="submission" date="2017-04" db="EMBL/GenBank/DDBJ databases">
        <authorList>
            <person name="Varghese N."/>
            <person name="Submissions S."/>
        </authorList>
    </citation>
    <scope>NUCLEOTIDE SEQUENCE [LARGE SCALE GENOMIC DNA]</scope>
    <source>
        <strain evidence="2">DSM 12126</strain>
    </source>
</reference>
<gene>
    <name evidence="1" type="ORF">SAMN04488524_3089</name>
</gene>
<protein>
    <submittedName>
        <fullName evidence="1">Uncharacterized protein</fullName>
    </submittedName>
</protein>
<sequence length="254" mass="28831">MKLLLTLIGIFCFFASKSQKDAKETVVTMQLEARLPNRPVFNKTDTFLVRTNFVLEPIKTVYLNEETNLSTGVSKRIASGKRLQSYNLTNYREMIGMSFDIDKKPSAKTIETYNVSTGNKPGIRFINEPYLRNGFTVSDFTKDKDTIINGKKYLVIKNNKVITAKANNGASEKILEVRIAINPSFKSYDFPFISEKIVQQFGGGAIVYIAYITESGYNTTVRYNYSPFTPAETSLFDRYQAIYNANLALFDKLK</sequence>
<dbReference type="Proteomes" id="UP000192756">
    <property type="component" value="Unassembled WGS sequence"/>
</dbReference>
<dbReference type="OrthoDB" id="758240at2"/>
<organism evidence="1 2">
    <name type="scientific">Pedobacter africanus</name>
    <dbReference type="NCBI Taxonomy" id="151894"/>
    <lineage>
        <taxon>Bacteria</taxon>
        <taxon>Pseudomonadati</taxon>
        <taxon>Bacteroidota</taxon>
        <taxon>Sphingobacteriia</taxon>
        <taxon>Sphingobacteriales</taxon>
        <taxon>Sphingobacteriaceae</taxon>
        <taxon>Pedobacter</taxon>
    </lineage>
</organism>